<feature type="non-terminal residue" evidence="1">
    <location>
        <position position="134"/>
    </location>
</feature>
<sequence length="134" mass="15870">YLDKVFDLSGFKLTIRKADQMEFADIAKDLNRKLNLSHYFENTINGLCTRFIMYDKKYKPLSTDKIMKITDSDEKYKQIDTYTQNKAKKWLKSYIKEINVIDGIASKIISNRGYAYKYTYKNAIKTTQSILYQK</sequence>
<accession>A0ACA9NSD8</accession>
<proteinExistence type="predicted"/>
<evidence type="ECO:0000313" key="2">
    <source>
        <dbReference type="Proteomes" id="UP000789702"/>
    </source>
</evidence>
<feature type="non-terminal residue" evidence="1">
    <location>
        <position position="1"/>
    </location>
</feature>
<protein>
    <submittedName>
        <fullName evidence="1">11958_t:CDS:1</fullName>
    </submittedName>
</protein>
<dbReference type="Proteomes" id="UP000789702">
    <property type="component" value="Unassembled WGS sequence"/>
</dbReference>
<gene>
    <name evidence="1" type="ORF">DHETER_LOCUS10265</name>
</gene>
<comment type="caution">
    <text evidence="1">The sequence shown here is derived from an EMBL/GenBank/DDBJ whole genome shotgun (WGS) entry which is preliminary data.</text>
</comment>
<dbReference type="EMBL" id="CAJVPU010019666">
    <property type="protein sequence ID" value="CAG8672864.1"/>
    <property type="molecule type" value="Genomic_DNA"/>
</dbReference>
<keyword evidence="2" id="KW-1185">Reference proteome</keyword>
<name>A0ACA9NSD8_9GLOM</name>
<reference evidence="1" key="1">
    <citation type="submission" date="2021-06" db="EMBL/GenBank/DDBJ databases">
        <authorList>
            <person name="Kallberg Y."/>
            <person name="Tangrot J."/>
            <person name="Rosling A."/>
        </authorList>
    </citation>
    <scope>NUCLEOTIDE SEQUENCE</scope>
    <source>
        <strain evidence="1">IL203A</strain>
    </source>
</reference>
<evidence type="ECO:0000313" key="1">
    <source>
        <dbReference type="EMBL" id="CAG8672864.1"/>
    </source>
</evidence>
<organism evidence="1 2">
    <name type="scientific">Dentiscutata heterogama</name>
    <dbReference type="NCBI Taxonomy" id="1316150"/>
    <lineage>
        <taxon>Eukaryota</taxon>
        <taxon>Fungi</taxon>
        <taxon>Fungi incertae sedis</taxon>
        <taxon>Mucoromycota</taxon>
        <taxon>Glomeromycotina</taxon>
        <taxon>Glomeromycetes</taxon>
        <taxon>Diversisporales</taxon>
        <taxon>Gigasporaceae</taxon>
        <taxon>Dentiscutata</taxon>
    </lineage>
</organism>